<comment type="caution">
    <text evidence="10">The sequence shown here is derived from an EMBL/GenBank/DDBJ whole genome shotgun (WGS) entry which is preliminary data.</text>
</comment>
<dbReference type="PANTHER" id="PTHR33908">
    <property type="entry name" value="MANNOSYLTRANSFERASE YKCB-RELATED"/>
    <property type="match status" value="1"/>
</dbReference>
<evidence type="ECO:0000256" key="4">
    <source>
        <dbReference type="ARBA" id="ARBA00022679"/>
    </source>
</evidence>
<evidence type="ECO:0000313" key="11">
    <source>
        <dbReference type="Proteomes" id="UP000251835"/>
    </source>
</evidence>
<reference evidence="10 11" key="1">
    <citation type="submission" date="2018-05" db="EMBL/GenBank/DDBJ databases">
        <title>Genomic Encyclopedia of Type Strains, Phase IV (KMG-IV): sequencing the most valuable type-strain genomes for metagenomic binning, comparative biology and taxonomic classification.</title>
        <authorList>
            <person name="Goeker M."/>
        </authorList>
    </citation>
    <scope>NUCLEOTIDE SEQUENCE [LARGE SCALE GENOMIC DNA]</scope>
    <source>
        <strain evidence="10 11">DSM 28579</strain>
    </source>
</reference>
<feature type="transmembrane region" description="Helical" evidence="8">
    <location>
        <begin position="247"/>
        <end position="267"/>
    </location>
</feature>
<gene>
    <name evidence="10" type="ORF">C7377_1342</name>
</gene>
<feature type="transmembrane region" description="Helical" evidence="8">
    <location>
        <begin position="279"/>
        <end position="299"/>
    </location>
</feature>
<proteinExistence type="predicted"/>
<evidence type="ECO:0000256" key="8">
    <source>
        <dbReference type="SAM" id="Phobius"/>
    </source>
</evidence>
<organism evidence="10 11">
    <name type="scientific">Balneicella halophila</name>
    <dbReference type="NCBI Taxonomy" id="1537566"/>
    <lineage>
        <taxon>Bacteria</taxon>
        <taxon>Pseudomonadati</taxon>
        <taxon>Bacteroidota</taxon>
        <taxon>Bacteroidia</taxon>
        <taxon>Bacteroidales</taxon>
        <taxon>Balneicellaceae</taxon>
        <taxon>Balneicella</taxon>
    </lineage>
</organism>
<protein>
    <submittedName>
        <fullName evidence="10">Dolichyl-phosphate-mannose-protein mannosyltransferase</fullName>
    </submittedName>
</protein>
<comment type="subcellular location">
    <subcellularLocation>
        <location evidence="1">Cell membrane</location>
        <topology evidence="1">Multi-pass membrane protein</topology>
    </subcellularLocation>
</comment>
<feature type="transmembrane region" description="Helical" evidence="8">
    <location>
        <begin position="76"/>
        <end position="96"/>
    </location>
</feature>
<evidence type="ECO:0000256" key="3">
    <source>
        <dbReference type="ARBA" id="ARBA00022676"/>
    </source>
</evidence>
<accession>A0A7L4UPB5</accession>
<sequence length="513" mass="60006">MKKSIEQHTFIYLLAVHLFVVLLRCLWVLYGNIDLHTEEAQYWTWSQHLDWSYYSKPPMVAVLNYLSESLFGHSEFSVRINAIIFGFLTSIVTYLFTKELFKDKFTAFVASVLVYAMPFFQGAALFFSTDSPLLFFAIWAMYLGWMSITYDKWKYWILFATAMGLGYLSKYAMLFFIPSIILYLFLTDRKILSNKKLYISLLISFVFFLPVVIWNIKYDFIGFKHLAHLSGAVEHQPNPISRRLSKLLEYVSGQLAIISPLFLVYYFNAFKKNKLDKKAMYLWLPALLSFLMFLITALTKRSGANVNWTMFAYVGLPILLAHYIVQAKKIKPASILFCITIGLFLLATNMRFMDSVGLGNIFPVKIDPLKKMVGWQEVASSIDSLENTLDTERVFIATDSYHITSELRFYNYPKTKYFYANRGNRMTQFSLWDGIEQYENKNYTGIFVTKENLSNKEFKIQPERALPEDIAKAFDKNYTYHTHITYYRGKPVTQFHIYVLEDFKKLPTITVNY</sequence>
<evidence type="ECO:0000256" key="1">
    <source>
        <dbReference type="ARBA" id="ARBA00004651"/>
    </source>
</evidence>
<feature type="domain" description="Glycosyltransferase RgtA/B/C/D-like" evidence="9">
    <location>
        <begin position="55"/>
        <end position="214"/>
    </location>
</feature>
<dbReference type="InterPro" id="IPR050297">
    <property type="entry name" value="LipidA_mod_glycosyltrf_83"/>
</dbReference>
<dbReference type="AlphaFoldDB" id="A0A7L4UPB5"/>
<name>A0A7L4UPB5_BALHA</name>
<keyword evidence="7 8" id="KW-0472">Membrane</keyword>
<feature type="transmembrane region" description="Helical" evidence="8">
    <location>
        <begin position="330"/>
        <end position="348"/>
    </location>
</feature>
<keyword evidence="2" id="KW-1003">Cell membrane</keyword>
<evidence type="ECO:0000256" key="6">
    <source>
        <dbReference type="ARBA" id="ARBA00022989"/>
    </source>
</evidence>
<dbReference type="GO" id="GO:0005886">
    <property type="term" value="C:plasma membrane"/>
    <property type="evidence" value="ECO:0007669"/>
    <property type="project" value="UniProtKB-SubCell"/>
</dbReference>
<dbReference type="Proteomes" id="UP000251835">
    <property type="component" value="Unassembled WGS sequence"/>
</dbReference>
<dbReference type="PANTHER" id="PTHR33908:SF11">
    <property type="entry name" value="MEMBRANE PROTEIN"/>
    <property type="match status" value="1"/>
</dbReference>
<evidence type="ECO:0000313" key="10">
    <source>
        <dbReference type="EMBL" id="PVX51010.1"/>
    </source>
</evidence>
<dbReference type="RefSeq" id="WP_116496555.1">
    <property type="nucleotide sequence ID" value="NZ_QENZ01000004.1"/>
</dbReference>
<keyword evidence="3 10" id="KW-0328">Glycosyltransferase</keyword>
<evidence type="ECO:0000259" key="9">
    <source>
        <dbReference type="Pfam" id="PF13231"/>
    </source>
</evidence>
<keyword evidence="5 8" id="KW-0812">Transmembrane</keyword>
<keyword evidence="6 8" id="KW-1133">Transmembrane helix</keyword>
<dbReference type="Pfam" id="PF13231">
    <property type="entry name" value="PMT_2"/>
    <property type="match status" value="1"/>
</dbReference>
<feature type="transmembrane region" description="Helical" evidence="8">
    <location>
        <begin position="157"/>
        <end position="185"/>
    </location>
</feature>
<dbReference type="GO" id="GO:0016763">
    <property type="term" value="F:pentosyltransferase activity"/>
    <property type="evidence" value="ECO:0007669"/>
    <property type="project" value="TreeGrafter"/>
</dbReference>
<keyword evidence="11" id="KW-1185">Reference proteome</keyword>
<feature type="transmembrane region" description="Helical" evidence="8">
    <location>
        <begin position="108"/>
        <end position="127"/>
    </location>
</feature>
<dbReference type="InterPro" id="IPR038731">
    <property type="entry name" value="RgtA/B/C-like"/>
</dbReference>
<evidence type="ECO:0000256" key="5">
    <source>
        <dbReference type="ARBA" id="ARBA00022692"/>
    </source>
</evidence>
<dbReference type="GO" id="GO:0009103">
    <property type="term" value="P:lipopolysaccharide biosynthetic process"/>
    <property type="evidence" value="ECO:0007669"/>
    <property type="project" value="UniProtKB-ARBA"/>
</dbReference>
<feature type="transmembrane region" description="Helical" evidence="8">
    <location>
        <begin position="306"/>
        <end position="324"/>
    </location>
</feature>
<feature type="transmembrane region" description="Helical" evidence="8">
    <location>
        <begin position="12"/>
        <end position="30"/>
    </location>
</feature>
<dbReference type="OrthoDB" id="9813729at2"/>
<evidence type="ECO:0000256" key="2">
    <source>
        <dbReference type="ARBA" id="ARBA00022475"/>
    </source>
</evidence>
<dbReference type="EMBL" id="QENZ01000004">
    <property type="protein sequence ID" value="PVX51010.1"/>
    <property type="molecule type" value="Genomic_DNA"/>
</dbReference>
<feature type="transmembrane region" description="Helical" evidence="8">
    <location>
        <begin position="133"/>
        <end position="150"/>
    </location>
</feature>
<evidence type="ECO:0000256" key="7">
    <source>
        <dbReference type="ARBA" id="ARBA00023136"/>
    </source>
</evidence>
<feature type="transmembrane region" description="Helical" evidence="8">
    <location>
        <begin position="197"/>
        <end position="216"/>
    </location>
</feature>
<keyword evidence="4 10" id="KW-0808">Transferase</keyword>